<sequence length="167" mass="18981">MYLLSLLTALLLSGPAPLHDYHVSKTNVRYVAEKSQVQVEMHVFVEDLELDMQAAGTPVLQLGTRKQLADADRYLLAYLEKHFRIRWNGEDLNLQLVGFELDDDLHGFWIYLVSPTDAEPVEVEIANSLLTGTFADQKNIVKLFRGDERTATLLMSKDRPTAYWAGE</sequence>
<dbReference type="AlphaFoldDB" id="A0A923PLY0"/>
<keyword evidence="1" id="KW-0732">Signal</keyword>
<accession>A0A923PLY0</accession>
<dbReference type="EMBL" id="JACSIT010000152">
    <property type="protein sequence ID" value="MBC6996465.1"/>
    <property type="molecule type" value="Genomic_DNA"/>
</dbReference>
<protein>
    <submittedName>
        <fullName evidence="2">Uncharacterized protein</fullName>
    </submittedName>
</protein>
<evidence type="ECO:0000313" key="2">
    <source>
        <dbReference type="EMBL" id="MBC6996465.1"/>
    </source>
</evidence>
<dbReference type="InterPro" id="IPR046525">
    <property type="entry name" value="DUF6702"/>
</dbReference>
<dbReference type="RefSeq" id="WP_187468471.1">
    <property type="nucleotide sequence ID" value="NZ_JACSIT010000152.1"/>
</dbReference>
<keyword evidence="3" id="KW-1185">Reference proteome</keyword>
<proteinExistence type="predicted"/>
<dbReference type="Pfam" id="PF20420">
    <property type="entry name" value="DUF6702"/>
    <property type="match status" value="1"/>
</dbReference>
<reference evidence="2" key="1">
    <citation type="submission" date="2020-08" db="EMBL/GenBank/DDBJ databases">
        <title>Lewinella bacteria from marine environments.</title>
        <authorList>
            <person name="Zhong Y."/>
        </authorList>
    </citation>
    <scope>NUCLEOTIDE SEQUENCE</scope>
    <source>
        <strain evidence="2">KCTC 42187</strain>
    </source>
</reference>
<organism evidence="2 3">
    <name type="scientific">Neolewinella lacunae</name>
    <dbReference type="NCBI Taxonomy" id="1517758"/>
    <lineage>
        <taxon>Bacteria</taxon>
        <taxon>Pseudomonadati</taxon>
        <taxon>Bacteroidota</taxon>
        <taxon>Saprospiria</taxon>
        <taxon>Saprospirales</taxon>
        <taxon>Lewinellaceae</taxon>
        <taxon>Neolewinella</taxon>
    </lineage>
</organism>
<dbReference type="Proteomes" id="UP000650081">
    <property type="component" value="Unassembled WGS sequence"/>
</dbReference>
<comment type="caution">
    <text evidence="2">The sequence shown here is derived from an EMBL/GenBank/DDBJ whole genome shotgun (WGS) entry which is preliminary data.</text>
</comment>
<evidence type="ECO:0000313" key="3">
    <source>
        <dbReference type="Proteomes" id="UP000650081"/>
    </source>
</evidence>
<feature type="chain" id="PRO_5037724668" evidence="1">
    <location>
        <begin position="19"/>
        <end position="167"/>
    </location>
</feature>
<evidence type="ECO:0000256" key="1">
    <source>
        <dbReference type="SAM" id="SignalP"/>
    </source>
</evidence>
<gene>
    <name evidence="2" type="ORF">H9S92_19995</name>
</gene>
<name>A0A923PLY0_9BACT</name>
<feature type="signal peptide" evidence="1">
    <location>
        <begin position="1"/>
        <end position="18"/>
    </location>
</feature>